<evidence type="ECO:0000256" key="1">
    <source>
        <dbReference type="SAM" id="Phobius"/>
    </source>
</evidence>
<feature type="domain" description="CAAX prenyl protease 2/Lysostaphin resistance protein A-like" evidence="2">
    <location>
        <begin position="143"/>
        <end position="250"/>
    </location>
</feature>
<keyword evidence="3" id="KW-0645">Protease</keyword>
<feature type="transmembrane region" description="Helical" evidence="1">
    <location>
        <begin position="215"/>
        <end position="235"/>
    </location>
</feature>
<dbReference type="OrthoDB" id="2735472at2"/>
<feature type="transmembrane region" description="Helical" evidence="1">
    <location>
        <begin position="104"/>
        <end position="127"/>
    </location>
</feature>
<dbReference type="Pfam" id="PF02517">
    <property type="entry name" value="Rce1-like"/>
    <property type="match status" value="1"/>
</dbReference>
<keyword evidence="4" id="KW-1185">Reference proteome</keyword>
<name>A0A2P8H1W8_9BACL</name>
<feature type="transmembrane region" description="Helical" evidence="1">
    <location>
        <begin position="52"/>
        <end position="83"/>
    </location>
</feature>
<feature type="transmembrane region" description="Helical" evidence="1">
    <location>
        <begin position="242"/>
        <end position="263"/>
    </location>
</feature>
<dbReference type="EMBL" id="PYAT01000006">
    <property type="protein sequence ID" value="PSL40207.1"/>
    <property type="molecule type" value="Genomic_DNA"/>
</dbReference>
<proteinExistence type="predicted"/>
<dbReference type="RefSeq" id="WP_106533523.1">
    <property type="nucleotide sequence ID" value="NZ_PYAT01000006.1"/>
</dbReference>
<accession>A0A2P8H1W8</accession>
<feature type="transmembrane region" description="Helical" evidence="1">
    <location>
        <begin position="12"/>
        <end position="32"/>
    </location>
</feature>
<dbReference type="Proteomes" id="UP000242682">
    <property type="component" value="Unassembled WGS sequence"/>
</dbReference>
<keyword evidence="1" id="KW-0472">Membrane</keyword>
<protein>
    <submittedName>
        <fullName evidence="3">CAAX prenyl protease-like protein</fullName>
    </submittedName>
</protein>
<dbReference type="InterPro" id="IPR003675">
    <property type="entry name" value="Rce1/LyrA-like_dom"/>
</dbReference>
<evidence type="ECO:0000259" key="2">
    <source>
        <dbReference type="Pfam" id="PF02517"/>
    </source>
</evidence>
<feature type="transmembrane region" description="Helical" evidence="1">
    <location>
        <begin position="183"/>
        <end position="209"/>
    </location>
</feature>
<dbReference type="GO" id="GO:0004175">
    <property type="term" value="F:endopeptidase activity"/>
    <property type="evidence" value="ECO:0007669"/>
    <property type="project" value="UniProtKB-ARBA"/>
</dbReference>
<dbReference type="GO" id="GO:0006508">
    <property type="term" value="P:proteolysis"/>
    <property type="evidence" value="ECO:0007669"/>
    <property type="project" value="UniProtKB-KW"/>
</dbReference>
<keyword evidence="1" id="KW-0812">Transmembrane</keyword>
<keyword evidence="3" id="KW-0378">Hydrolase</keyword>
<organism evidence="3 4">
    <name type="scientific">Planomicrobium soli</name>
    <dbReference type="NCBI Taxonomy" id="1176648"/>
    <lineage>
        <taxon>Bacteria</taxon>
        <taxon>Bacillati</taxon>
        <taxon>Bacillota</taxon>
        <taxon>Bacilli</taxon>
        <taxon>Bacillales</taxon>
        <taxon>Caryophanaceae</taxon>
        <taxon>Planomicrobium</taxon>
    </lineage>
</organism>
<dbReference type="AlphaFoldDB" id="A0A2P8H1W8"/>
<gene>
    <name evidence="3" type="ORF">B0H99_106226</name>
</gene>
<dbReference type="GO" id="GO:0080120">
    <property type="term" value="P:CAAX-box protein maturation"/>
    <property type="evidence" value="ECO:0007669"/>
    <property type="project" value="UniProtKB-ARBA"/>
</dbReference>
<sequence>MKRKSFGKSFLVLFIFGLIGIISFVPSLILLIDEQLQSIPNPPDIPLALLVLLSLINPLILLAVAILIGLVTAPKIGLVSYLYSWINGRWTKEDAGSLKKAIPIGIFSGIALAATLFLLELALQPYLPKALQISAGSRGVMETLGGIFYGGITEELLLRWGMLSLVAWALWKLFQRSRKEPSAAIFWISILASALLFAVGHLGATALVAPLTAAVWTRMLLLNGIAGIVFGWLYWRKGLEIAMISHACVHIATTAFTTVWTLFKL</sequence>
<comment type="caution">
    <text evidence="3">The sequence shown here is derived from an EMBL/GenBank/DDBJ whole genome shotgun (WGS) entry which is preliminary data.</text>
</comment>
<reference evidence="3 4" key="1">
    <citation type="submission" date="2018-03" db="EMBL/GenBank/DDBJ databases">
        <title>Genomic Encyclopedia of Type Strains, Phase III (KMG-III): the genomes of soil and plant-associated and newly described type strains.</title>
        <authorList>
            <person name="Whitman W."/>
        </authorList>
    </citation>
    <scope>NUCLEOTIDE SEQUENCE [LARGE SCALE GENOMIC DNA]</scope>
    <source>
        <strain evidence="3 4">CGMCC 1.12259</strain>
    </source>
</reference>
<evidence type="ECO:0000313" key="4">
    <source>
        <dbReference type="Proteomes" id="UP000242682"/>
    </source>
</evidence>
<keyword evidence="1" id="KW-1133">Transmembrane helix</keyword>
<evidence type="ECO:0000313" key="3">
    <source>
        <dbReference type="EMBL" id="PSL40207.1"/>
    </source>
</evidence>